<evidence type="ECO:0000256" key="3">
    <source>
        <dbReference type="ARBA" id="ARBA00022448"/>
    </source>
</evidence>
<dbReference type="EMBL" id="FOCG01000001">
    <property type="protein sequence ID" value="SEM71586.1"/>
    <property type="molecule type" value="Genomic_DNA"/>
</dbReference>
<keyword evidence="10" id="KW-1185">Reference proteome</keyword>
<evidence type="ECO:0000256" key="7">
    <source>
        <dbReference type="ARBA" id="ARBA00023136"/>
    </source>
</evidence>
<sequence>MDKKNAFLKGIKDGVPICLGYLSVSFTFGMMCTENGLPFWIALLISMTNLTSAGQFAGTALILAGGGYFEIAITTFVINIRYMLMSLSLSQKADPKMTSLQRSTLSFVVTDEIFAVAMQEKGMVTATYLAGLGFTPYWGWALGTLLGATATSLLPLAVRSALGIAIYGMFIAIIVPPARKVKPIAIVIGIAVVLSCILKWVLVFSALSGGWKIIICAVAASAYAAKRYPVDMDEEACEK</sequence>
<keyword evidence="4" id="KW-1003">Cell membrane</keyword>
<comment type="similarity">
    <text evidence="2">Belongs to the AzlC family.</text>
</comment>
<evidence type="ECO:0000256" key="6">
    <source>
        <dbReference type="ARBA" id="ARBA00022989"/>
    </source>
</evidence>
<evidence type="ECO:0000256" key="5">
    <source>
        <dbReference type="ARBA" id="ARBA00022692"/>
    </source>
</evidence>
<evidence type="ECO:0000256" key="4">
    <source>
        <dbReference type="ARBA" id="ARBA00022475"/>
    </source>
</evidence>
<dbReference type="PANTHER" id="PTHR34979:SF1">
    <property type="entry name" value="INNER MEMBRANE PROTEIN YGAZ"/>
    <property type="match status" value="1"/>
</dbReference>
<dbReference type="PANTHER" id="PTHR34979">
    <property type="entry name" value="INNER MEMBRANE PROTEIN YGAZ"/>
    <property type="match status" value="1"/>
</dbReference>
<gene>
    <name evidence="9" type="ORF">SAMN05216180_1416</name>
</gene>
<evidence type="ECO:0000313" key="10">
    <source>
        <dbReference type="Proteomes" id="UP000199158"/>
    </source>
</evidence>
<reference evidence="9 10" key="1">
    <citation type="submission" date="2016-10" db="EMBL/GenBank/DDBJ databases">
        <authorList>
            <person name="de Groot N.N."/>
        </authorList>
    </citation>
    <scope>NUCLEOTIDE SEQUENCE [LARGE SCALE GENOMIC DNA]</scope>
    <source>
        <strain evidence="9 10">CGMCC 1.5070</strain>
    </source>
</reference>
<comment type="subcellular location">
    <subcellularLocation>
        <location evidence="1">Cell membrane</location>
        <topology evidence="1">Multi-pass membrane protein</topology>
    </subcellularLocation>
</comment>
<keyword evidence="3" id="KW-0813">Transport</keyword>
<dbReference type="RefSeq" id="WP_092753025.1">
    <property type="nucleotide sequence ID" value="NZ_FOCG01000001.1"/>
</dbReference>
<proteinExistence type="inferred from homology"/>
<evidence type="ECO:0000256" key="1">
    <source>
        <dbReference type="ARBA" id="ARBA00004651"/>
    </source>
</evidence>
<feature type="transmembrane region" description="Helical" evidence="8">
    <location>
        <begin position="156"/>
        <end position="175"/>
    </location>
</feature>
<accession>A0A1H8AM63</accession>
<dbReference type="GO" id="GO:0005886">
    <property type="term" value="C:plasma membrane"/>
    <property type="evidence" value="ECO:0007669"/>
    <property type="project" value="UniProtKB-SubCell"/>
</dbReference>
<feature type="transmembrane region" description="Helical" evidence="8">
    <location>
        <begin position="128"/>
        <end position="150"/>
    </location>
</feature>
<evidence type="ECO:0000256" key="2">
    <source>
        <dbReference type="ARBA" id="ARBA00010735"/>
    </source>
</evidence>
<feature type="transmembrane region" description="Helical" evidence="8">
    <location>
        <begin position="57"/>
        <end position="82"/>
    </location>
</feature>
<keyword evidence="5 8" id="KW-0812">Transmembrane</keyword>
<evidence type="ECO:0000313" key="9">
    <source>
        <dbReference type="EMBL" id="SEM71586.1"/>
    </source>
</evidence>
<name>A0A1H8AM63_9FIRM</name>
<dbReference type="AlphaFoldDB" id="A0A1H8AM63"/>
<organism evidence="9 10">
    <name type="scientific">Hydrogenoanaerobacterium saccharovorans</name>
    <dbReference type="NCBI Taxonomy" id="474960"/>
    <lineage>
        <taxon>Bacteria</taxon>
        <taxon>Bacillati</taxon>
        <taxon>Bacillota</taxon>
        <taxon>Clostridia</taxon>
        <taxon>Eubacteriales</taxon>
        <taxon>Oscillospiraceae</taxon>
        <taxon>Hydrogenoanaerobacterium</taxon>
    </lineage>
</organism>
<keyword evidence="7 8" id="KW-0472">Membrane</keyword>
<dbReference type="GO" id="GO:1903785">
    <property type="term" value="P:L-valine transmembrane transport"/>
    <property type="evidence" value="ECO:0007669"/>
    <property type="project" value="TreeGrafter"/>
</dbReference>
<dbReference type="InterPro" id="IPR011606">
    <property type="entry name" value="Brnchd-chn_aa_trnsp_permease"/>
</dbReference>
<feature type="transmembrane region" description="Helical" evidence="8">
    <location>
        <begin position="21"/>
        <end position="45"/>
    </location>
</feature>
<protein>
    <submittedName>
        <fullName evidence="9">Predicted branched-chain amino acid permease (Azaleucine resistance)</fullName>
    </submittedName>
</protein>
<feature type="transmembrane region" description="Helical" evidence="8">
    <location>
        <begin position="184"/>
        <end position="203"/>
    </location>
</feature>
<keyword evidence="6 8" id="KW-1133">Transmembrane helix</keyword>
<dbReference type="OrthoDB" id="3177005at2"/>
<dbReference type="Proteomes" id="UP000199158">
    <property type="component" value="Unassembled WGS sequence"/>
</dbReference>
<dbReference type="STRING" id="474960.SAMN05216180_1416"/>
<evidence type="ECO:0000256" key="8">
    <source>
        <dbReference type="SAM" id="Phobius"/>
    </source>
</evidence>
<dbReference type="Pfam" id="PF03591">
    <property type="entry name" value="AzlC"/>
    <property type="match status" value="1"/>
</dbReference>